<evidence type="ECO:0000259" key="7">
    <source>
        <dbReference type="Pfam" id="PF00828"/>
    </source>
</evidence>
<comment type="function">
    <text evidence="4">Binds to the 23S rRNA.</text>
</comment>
<feature type="region of interest" description="Disordered" evidence="6">
    <location>
        <begin position="1"/>
        <end position="58"/>
    </location>
</feature>
<feature type="compositionally biased region" description="Basic residues" evidence="6">
    <location>
        <begin position="16"/>
        <end position="33"/>
    </location>
</feature>
<dbReference type="EMBL" id="BAABID010000018">
    <property type="protein sequence ID" value="GAA4736246.1"/>
    <property type="molecule type" value="Genomic_DNA"/>
</dbReference>
<keyword evidence="4" id="KW-0699">rRNA-binding</keyword>
<comment type="caution">
    <text evidence="8">The sequence shown here is derived from an EMBL/GenBank/DDBJ whole genome shotgun (WGS) entry which is preliminary data.</text>
</comment>
<evidence type="ECO:0000256" key="1">
    <source>
        <dbReference type="ARBA" id="ARBA00007320"/>
    </source>
</evidence>
<dbReference type="PROSITE" id="PS00475">
    <property type="entry name" value="RIBOSOMAL_L15"/>
    <property type="match status" value="1"/>
</dbReference>
<gene>
    <name evidence="4 8" type="primary">rplO</name>
    <name evidence="8" type="ORF">GCM10023216_31750</name>
</gene>
<organism evidence="8 9">
    <name type="scientific">Isoptericola chiayiensis</name>
    <dbReference type="NCBI Taxonomy" id="579446"/>
    <lineage>
        <taxon>Bacteria</taxon>
        <taxon>Bacillati</taxon>
        <taxon>Actinomycetota</taxon>
        <taxon>Actinomycetes</taxon>
        <taxon>Micrococcales</taxon>
        <taxon>Promicromonosporaceae</taxon>
        <taxon>Isoptericola</taxon>
    </lineage>
</organism>
<proteinExistence type="inferred from homology"/>
<evidence type="ECO:0000256" key="6">
    <source>
        <dbReference type="SAM" id="MobiDB-lite"/>
    </source>
</evidence>
<evidence type="ECO:0000256" key="3">
    <source>
        <dbReference type="ARBA" id="ARBA00023274"/>
    </source>
</evidence>
<keyword evidence="4" id="KW-0694">RNA-binding</keyword>
<dbReference type="Gene3D" id="3.100.10.10">
    <property type="match status" value="1"/>
</dbReference>
<dbReference type="InterPro" id="IPR001196">
    <property type="entry name" value="Ribosomal_uL15_CS"/>
</dbReference>
<dbReference type="NCBIfam" id="TIGR01071">
    <property type="entry name" value="rplO_bact"/>
    <property type="match status" value="1"/>
</dbReference>
<keyword evidence="2 4" id="KW-0689">Ribosomal protein</keyword>
<dbReference type="InterPro" id="IPR005749">
    <property type="entry name" value="Ribosomal_uL15_bac-type"/>
</dbReference>
<comment type="similarity">
    <text evidence="1 4 5">Belongs to the universal ribosomal protein uL15 family.</text>
</comment>
<evidence type="ECO:0000256" key="2">
    <source>
        <dbReference type="ARBA" id="ARBA00022980"/>
    </source>
</evidence>
<dbReference type="PANTHER" id="PTHR12934:SF11">
    <property type="entry name" value="LARGE RIBOSOMAL SUBUNIT PROTEIN UL15M"/>
    <property type="match status" value="1"/>
</dbReference>
<keyword evidence="3 4" id="KW-0687">Ribonucleoprotein</keyword>
<evidence type="ECO:0000313" key="9">
    <source>
        <dbReference type="Proteomes" id="UP001500956"/>
    </source>
</evidence>
<comment type="subunit">
    <text evidence="4">Part of the 50S ribosomal subunit.</text>
</comment>
<dbReference type="PANTHER" id="PTHR12934">
    <property type="entry name" value="50S RIBOSOMAL PROTEIN L15"/>
    <property type="match status" value="1"/>
</dbReference>
<sequence>MADSTQDKGAQSQPLKVHHLRPAPGAKKAKTRVGRGEASKGKTAGRGTKGTKARYQVPVGFEGGQMPLHMRLPKLRGFKNPFRVEYQVVNLDKLAALYPEGGSVTVDDLVAKGAVRSGQPVKVLGTGEITVKLDVAVDAISGSAKDKVLAAGGSVSED</sequence>
<dbReference type="HAMAP" id="MF_01341">
    <property type="entry name" value="Ribosomal_uL15"/>
    <property type="match status" value="1"/>
</dbReference>
<dbReference type="RefSeq" id="WP_172152851.1">
    <property type="nucleotide sequence ID" value="NZ_BAABID010000018.1"/>
</dbReference>
<dbReference type="SUPFAM" id="SSF52080">
    <property type="entry name" value="Ribosomal proteins L15p and L18e"/>
    <property type="match status" value="1"/>
</dbReference>
<evidence type="ECO:0000256" key="4">
    <source>
        <dbReference type="HAMAP-Rule" id="MF_01341"/>
    </source>
</evidence>
<dbReference type="Proteomes" id="UP001500956">
    <property type="component" value="Unassembled WGS sequence"/>
</dbReference>
<protein>
    <recommendedName>
        <fullName evidence="4">Large ribosomal subunit protein uL15</fullName>
    </recommendedName>
</protein>
<name>A0ABP8YSR3_9MICO</name>
<dbReference type="InterPro" id="IPR030878">
    <property type="entry name" value="Ribosomal_uL15"/>
</dbReference>
<dbReference type="InterPro" id="IPR036227">
    <property type="entry name" value="Ribosomal_uL15/eL18_sf"/>
</dbReference>
<feature type="domain" description="Large ribosomal subunit protein uL15/eL18" evidence="7">
    <location>
        <begin position="88"/>
        <end position="155"/>
    </location>
</feature>
<evidence type="ECO:0000256" key="5">
    <source>
        <dbReference type="RuleBase" id="RU003888"/>
    </source>
</evidence>
<keyword evidence="9" id="KW-1185">Reference proteome</keyword>
<accession>A0ABP8YSR3</accession>
<dbReference type="GO" id="GO:0005840">
    <property type="term" value="C:ribosome"/>
    <property type="evidence" value="ECO:0007669"/>
    <property type="project" value="UniProtKB-KW"/>
</dbReference>
<dbReference type="InterPro" id="IPR021131">
    <property type="entry name" value="Ribosomal_uL15/eL18"/>
</dbReference>
<dbReference type="Pfam" id="PF00828">
    <property type="entry name" value="Ribosomal_L27A"/>
    <property type="match status" value="1"/>
</dbReference>
<evidence type="ECO:0000313" key="8">
    <source>
        <dbReference type="EMBL" id="GAA4736246.1"/>
    </source>
</evidence>
<reference evidence="9" key="1">
    <citation type="journal article" date="2019" name="Int. J. Syst. Evol. Microbiol.">
        <title>The Global Catalogue of Microorganisms (GCM) 10K type strain sequencing project: providing services to taxonomists for standard genome sequencing and annotation.</title>
        <authorList>
            <consortium name="The Broad Institute Genomics Platform"/>
            <consortium name="The Broad Institute Genome Sequencing Center for Infectious Disease"/>
            <person name="Wu L."/>
            <person name="Ma J."/>
        </authorList>
    </citation>
    <scope>NUCLEOTIDE SEQUENCE [LARGE SCALE GENOMIC DNA]</scope>
    <source>
        <strain evidence="9">JCM 18063</strain>
    </source>
</reference>